<dbReference type="PROSITE" id="PS50801">
    <property type="entry name" value="STAS"/>
    <property type="match status" value="1"/>
</dbReference>
<proteinExistence type="predicted"/>
<comment type="caution">
    <text evidence="2">The sequence shown here is derived from an EMBL/GenBank/DDBJ whole genome shotgun (WGS) entry which is preliminary data.</text>
</comment>
<dbReference type="CDD" id="cd07043">
    <property type="entry name" value="STAS_anti-anti-sigma_factors"/>
    <property type="match status" value="1"/>
</dbReference>
<evidence type="ECO:0000313" key="2">
    <source>
        <dbReference type="EMBL" id="MFC0534086.1"/>
    </source>
</evidence>
<dbReference type="PANTHER" id="PTHR33495">
    <property type="entry name" value="ANTI-SIGMA FACTOR ANTAGONIST TM_1081-RELATED-RELATED"/>
    <property type="match status" value="1"/>
</dbReference>
<keyword evidence="3" id="KW-1185">Reference proteome</keyword>
<name>A0ABV6MH78_9ACTN</name>
<dbReference type="Pfam" id="PF13466">
    <property type="entry name" value="STAS_2"/>
    <property type="match status" value="1"/>
</dbReference>
<dbReference type="InterPro" id="IPR002645">
    <property type="entry name" value="STAS_dom"/>
</dbReference>
<evidence type="ECO:0000259" key="1">
    <source>
        <dbReference type="PROSITE" id="PS50801"/>
    </source>
</evidence>
<accession>A0ABV6MH78</accession>
<organism evidence="2 3">
    <name type="scientific">Phytohabitans kaempferiae</name>
    <dbReference type="NCBI Taxonomy" id="1620943"/>
    <lineage>
        <taxon>Bacteria</taxon>
        <taxon>Bacillati</taxon>
        <taxon>Actinomycetota</taxon>
        <taxon>Actinomycetes</taxon>
        <taxon>Micromonosporales</taxon>
        <taxon>Micromonosporaceae</taxon>
    </lineage>
</organism>
<dbReference type="RefSeq" id="WP_377262476.1">
    <property type="nucleotide sequence ID" value="NZ_JBHLUH010000100.1"/>
</dbReference>
<dbReference type="EMBL" id="JBHLUH010000100">
    <property type="protein sequence ID" value="MFC0534086.1"/>
    <property type="molecule type" value="Genomic_DNA"/>
</dbReference>
<dbReference type="Proteomes" id="UP001589867">
    <property type="component" value="Unassembled WGS sequence"/>
</dbReference>
<dbReference type="PANTHER" id="PTHR33495:SF2">
    <property type="entry name" value="ANTI-SIGMA FACTOR ANTAGONIST TM_1081-RELATED"/>
    <property type="match status" value="1"/>
</dbReference>
<dbReference type="InterPro" id="IPR058548">
    <property type="entry name" value="MlaB-like_STAS"/>
</dbReference>
<gene>
    <name evidence="2" type="ORF">ACFFIA_41465</name>
</gene>
<dbReference type="SUPFAM" id="SSF52091">
    <property type="entry name" value="SpoIIaa-like"/>
    <property type="match status" value="1"/>
</dbReference>
<dbReference type="InterPro" id="IPR036513">
    <property type="entry name" value="STAS_dom_sf"/>
</dbReference>
<dbReference type="Gene3D" id="3.30.750.24">
    <property type="entry name" value="STAS domain"/>
    <property type="match status" value="1"/>
</dbReference>
<reference evidence="2 3" key="1">
    <citation type="submission" date="2024-09" db="EMBL/GenBank/DDBJ databases">
        <authorList>
            <person name="Sun Q."/>
            <person name="Mori K."/>
        </authorList>
    </citation>
    <scope>NUCLEOTIDE SEQUENCE [LARGE SCALE GENOMIC DNA]</scope>
    <source>
        <strain evidence="2 3">TBRC 3947</strain>
    </source>
</reference>
<sequence>MLTITETARNGAARLVLAGDLDMATCPDLIVAVEKARDVTKIVLDCVDLDFCDATGVSALLEARAAAHDAGVELRLVNVHGLPRKVLEICEVLPLLTDGGPD</sequence>
<feature type="domain" description="STAS" evidence="1">
    <location>
        <begin position="2"/>
        <end position="102"/>
    </location>
</feature>
<protein>
    <submittedName>
        <fullName evidence="2">STAS domain-containing protein</fullName>
    </submittedName>
</protein>
<evidence type="ECO:0000313" key="3">
    <source>
        <dbReference type="Proteomes" id="UP001589867"/>
    </source>
</evidence>